<keyword evidence="2" id="KW-1133">Transmembrane helix</keyword>
<protein>
    <recommendedName>
        <fullName evidence="5">DUF4605 domain-containing protein</fullName>
    </recommendedName>
</protein>
<feature type="region of interest" description="Disordered" evidence="1">
    <location>
        <begin position="20"/>
        <end position="62"/>
    </location>
</feature>
<dbReference type="EMBL" id="JAKCXM010000794">
    <property type="protein sequence ID" value="KAJ0391900.1"/>
    <property type="molecule type" value="Genomic_DNA"/>
</dbReference>
<dbReference type="InterPro" id="IPR052502">
    <property type="entry name" value="FAM241_domain"/>
</dbReference>
<accession>A0AAD5LS53</accession>
<reference evidence="3" key="1">
    <citation type="submission" date="2021-12" db="EMBL/GenBank/DDBJ databases">
        <title>Prjna785345.</title>
        <authorList>
            <person name="Rujirawat T."/>
            <person name="Krajaejun T."/>
        </authorList>
    </citation>
    <scope>NUCLEOTIDE SEQUENCE</scope>
    <source>
        <strain evidence="3">Pi057C3</strain>
    </source>
</reference>
<feature type="transmembrane region" description="Helical" evidence="2">
    <location>
        <begin position="94"/>
        <end position="120"/>
    </location>
</feature>
<evidence type="ECO:0008006" key="5">
    <source>
        <dbReference type="Google" id="ProtNLM"/>
    </source>
</evidence>
<feature type="region of interest" description="Disordered" evidence="1">
    <location>
        <begin position="126"/>
        <end position="148"/>
    </location>
</feature>
<keyword evidence="4" id="KW-1185">Reference proteome</keyword>
<proteinExistence type="predicted"/>
<gene>
    <name evidence="3" type="ORF">P43SY_006078</name>
</gene>
<evidence type="ECO:0000313" key="3">
    <source>
        <dbReference type="EMBL" id="KAJ0391900.1"/>
    </source>
</evidence>
<dbReference type="PANTHER" id="PTHR33690">
    <property type="entry name" value="DUF4605 DOMAIN-CONTAINING PROTEIN"/>
    <property type="match status" value="1"/>
</dbReference>
<name>A0AAD5LS53_PYTIN</name>
<evidence type="ECO:0000256" key="1">
    <source>
        <dbReference type="SAM" id="MobiDB-lite"/>
    </source>
</evidence>
<dbReference type="AlphaFoldDB" id="A0AAD5LS53"/>
<organism evidence="3 4">
    <name type="scientific">Pythium insidiosum</name>
    <name type="common">Pythiosis disease agent</name>
    <dbReference type="NCBI Taxonomy" id="114742"/>
    <lineage>
        <taxon>Eukaryota</taxon>
        <taxon>Sar</taxon>
        <taxon>Stramenopiles</taxon>
        <taxon>Oomycota</taxon>
        <taxon>Peronosporomycetes</taxon>
        <taxon>Pythiales</taxon>
        <taxon>Pythiaceae</taxon>
        <taxon>Pythium</taxon>
    </lineage>
</organism>
<keyword evidence="2" id="KW-0472">Membrane</keyword>
<keyword evidence="2" id="KW-0812">Transmembrane</keyword>
<comment type="caution">
    <text evidence="3">The sequence shown here is derived from an EMBL/GenBank/DDBJ whole genome shotgun (WGS) entry which is preliminary data.</text>
</comment>
<dbReference type="Proteomes" id="UP001209570">
    <property type="component" value="Unassembled WGS sequence"/>
</dbReference>
<evidence type="ECO:0000256" key="2">
    <source>
        <dbReference type="SAM" id="Phobius"/>
    </source>
</evidence>
<evidence type="ECO:0000313" key="4">
    <source>
        <dbReference type="Proteomes" id="UP001209570"/>
    </source>
</evidence>
<dbReference type="PANTHER" id="PTHR33690:SF3">
    <property type="entry name" value="UBIQUITIN-LIKE DOMAIN-CONTAINING PROTEIN"/>
    <property type="match status" value="1"/>
</dbReference>
<sequence length="148" mass="15079">MVHIINGEIVPDDDPRVKARFAQQQHGGADAGRRRNIAGLGGGSPPPAAPAGTGAGVAPPGANPLQGLARSVGLEGTLVIPGFLGLPEKPVEKIHLAIGALMVVLFGWRALVFIIFAYVLSLQQPRTPATRPPMTGGAGPSAGMGRLS</sequence>
<feature type="compositionally biased region" description="Low complexity" evidence="1">
    <location>
        <begin position="50"/>
        <end position="62"/>
    </location>
</feature>